<proteinExistence type="predicted"/>
<evidence type="ECO:0000256" key="1">
    <source>
        <dbReference type="ARBA" id="ARBA00023015"/>
    </source>
</evidence>
<dbReference type="Gene3D" id="1.10.10.10">
    <property type="entry name" value="Winged helix-like DNA-binding domain superfamily/Winged helix DNA-binding domain"/>
    <property type="match status" value="1"/>
</dbReference>
<accession>A0ABU0RAF3</accession>
<evidence type="ECO:0000313" key="5">
    <source>
        <dbReference type="EMBL" id="MDQ0895043.1"/>
    </source>
</evidence>
<keyword evidence="6" id="KW-1185">Reference proteome</keyword>
<dbReference type="RefSeq" id="WP_307042776.1">
    <property type="nucleotide sequence ID" value="NZ_JAUSYY010000001.1"/>
</dbReference>
<gene>
    <name evidence="5" type="ORF">QFZ26_002598</name>
</gene>
<evidence type="ECO:0000259" key="4">
    <source>
        <dbReference type="PROSITE" id="PS50995"/>
    </source>
</evidence>
<evidence type="ECO:0000256" key="2">
    <source>
        <dbReference type="ARBA" id="ARBA00023125"/>
    </source>
</evidence>
<organism evidence="5 6">
    <name type="scientific">Agromyces ramosus</name>
    <dbReference type="NCBI Taxonomy" id="33879"/>
    <lineage>
        <taxon>Bacteria</taxon>
        <taxon>Bacillati</taxon>
        <taxon>Actinomycetota</taxon>
        <taxon>Actinomycetes</taxon>
        <taxon>Micrococcales</taxon>
        <taxon>Microbacteriaceae</taxon>
        <taxon>Agromyces</taxon>
    </lineage>
</organism>
<dbReference type="SMART" id="SM00347">
    <property type="entry name" value="HTH_MARR"/>
    <property type="match status" value="1"/>
</dbReference>
<keyword evidence="2 5" id="KW-0238">DNA-binding</keyword>
<dbReference type="PANTHER" id="PTHR33164:SF64">
    <property type="entry name" value="TRANSCRIPTIONAL REGULATOR SLYA"/>
    <property type="match status" value="1"/>
</dbReference>
<reference evidence="5 6" key="1">
    <citation type="submission" date="2023-07" db="EMBL/GenBank/DDBJ databases">
        <title>Comparative genomics of wheat-associated soil bacteria to identify genetic determinants of phenazine resistance.</title>
        <authorList>
            <person name="Mouncey N."/>
        </authorList>
    </citation>
    <scope>NUCLEOTIDE SEQUENCE [LARGE SCALE GENOMIC DNA]</scope>
    <source>
        <strain evidence="5 6">V3I3</strain>
    </source>
</reference>
<evidence type="ECO:0000256" key="3">
    <source>
        <dbReference type="ARBA" id="ARBA00023163"/>
    </source>
</evidence>
<dbReference type="PROSITE" id="PS50995">
    <property type="entry name" value="HTH_MARR_2"/>
    <property type="match status" value="1"/>
</dbReference>
<keyword evidence="1" id="KW-0805">Transcription regulation</keyword>
<comment type="caution">
    <text evidence="5">The sequence shown here is derived from an EMBL/GenBank/DDBJ whole genome shotgun (WGS) entry which is preliminary data.</text>
</comment>
<dbReference type="Proteomes" id="UP001239083">
    <property type="component" value="Unassembled WGS sequence"/>
</dbReference>
<sequence>MAWQAKQRAALRPHELTHVQFVLLAGLVDLALPVSQADLARSMGVDAMMTSQVLRALEARVLVARHRDANDTRVVNVEATPAGERLVNAAIGDVEATDRDFFASLGHDQATFTGYLGALLR</sequence>
<feature type="domain" description="HTH marR-type" evidence="4">
    <location>
        <begin position="1"/>
        <end position="121"/>
    </location>
</feature>
<dbReference type="GO" id="GO:0003677">
    <property type="term" value="F:DNA binding"/>
    <property type="evidence" value="ECO:0007669"/>
    <property type="project" value="UniProtKB-KW"/>
</dbReference>
<dbReference type="Pfam" id="PF01047">
    <property type="entry name" value="MarR"/>
    <property type="match status" value="1"/>
</dbReference>
<dbReference type="InterPro" id="IPR039422">
    <property type="entry name" value="MarR/SlyA-like"/>
</dbReference>
<dbReference type="SUPFAM" id="SSF46785">
    <property type="entry name" value="Winged helix' DNA-binding domain"/>
    <property type="match status" value="1"/>
</dbReference>
<dbReference type="InterPro" id="IPR036390">
    <property type="entry name" value="WH_DNA-bd_sf"/>
</dbReference>
<protein>
    <submittedName>
        <fullName evidence="5">DNA-binding MarR family transcriptional regulator</fullName>
    </submittedName>
</protein>
<evidence type="ECO:0000313" key="6">
    <source>
        <dbReference type="Proteomes" id="UP001239083"/>
    </source>
</evidence>
<dbReference type="EMBL" id="JAUSYY010000001">
    <property type="protein sequence ID" value="MDQ0895043.1"/>
    <property type="molecule type" value="Genomic_DNA"/>
</dbReference>
<name>A0ABU0RAF3_9MICO</name>
<dbReference type="InterPro" id="IPR000835">
    <property type="entry name" value="HTH_MarR-typ"/>
</dbReference>
<dbReference type="InterPro" id="IPR036388">
    <property type="entry name" value="WH-like_DNA-bd_sf"/>
</dbReference>
<dbReference type="PANTHER" id="PTHR33164">
    <property type="entry name" value="TRANSCRIPTIONAL REGULATOR, MARR FAMILY"/>
    <property type="match status" value="1"/>
</dbReference>
<keyword evidence="3" id="KW-0804">Transcription</keyword>